<sequence>MRLGRAVLVRRPSLPCGRRARITSDRRVRSDATCPIFFPGPRIPIIGLHCREPAPLPGCSYECRGARGGALPQETCPVNPPERFSYPPLFFMALGTFAVGTESFVIAGLLPEMARDLHASVVATGQLVTVFSLAYALSSPILTALTGHVDRRRMMIFTMLAFSAANILAWAAPGYWTLMAARVLLAGAAGLYVPGANALAGVVAGPERRGKALAIVNGGISVAIAFGVPFGALIGNHLGWRMTFACVAVLSAVATLGLIVGMPSHIGKGMTVASLRQRLRTVRQPAILLTLLVTMIWATGAYTMYTYLALFVSSVTRLDGAQIGYILFTWGASAAIGVVIGGEGTDRLGPRRVVLPSLALMVLVFATMSWRAHLPLPGARGSLLPILFCIVGWGMAHWAFYPAQQVTLIGVAGVAGTPIALSMNASFMYLGFSLGASLGSLTISLASVSDLGWSAATCEMIAFALSWFAGMRYRARKAALGPG</sequence>
<feature type="transmembrane region" description="Helical" evidence="6">
    <location>
        <begin position="286"/>
        <end position="310"/>
    </location>
</feature>
<dbReference type="InterPro" id="IPR020846">
    <property type="entry name" value="MFS_dom"/>
</dbReference>
<feature type="transmembrane region" description="Helical" evidence="6">
    <location>
        <begin position="89"/>
        <end position="111"/>
    </location>
</feature>
<keyword evidence="2" id="KW-1003">Cell membrane</keyword>
<feature type="transmembrane region" description="Helical" evidence="6">
    <location>
        <begin position="212"/>
        <end position="234"/>
    </location>
</feature>
<reference evidence="8 9" key="2">
    <citation type="journal article" date="2016" name="Appl. Microbiol. Biotechnol.">
        <title>Mutations improving production and secretion of extracellular lipase by Burkholderia glumae PG1.</title>
        <authorList>
            <person name="Knapp A."/>
            <person name="Voget S."/>
            <person name="Gao R."/>
            <person name="Zaburannyi N."/>
            <person name="Krysciak D."/>
            <person name="Breuer M."/>
            <person name="Hauer B."/>
            <person name="Streit W.R."/>
            <person name="Muller R."/>
            <person name="Daniel R."/>
            <person name="Jaeger K.E."/>
        </authorList>
    </citation>
    <scope>NUCLEOTIDE SEQUENCE [LARGE SCALE GENOMIC DNA]</scope>
    <source>
        <strain evidence="8 9">PG1</strain>
    </source>
</reference>
<dbReference type="GO" id="GO:0005886">
    <property type="term" value="C:plasma membrane"/>
    <property type="evidence" value="ECO:0007669"/>
    <property type="project" value="UniProtKB-SubCell"/>
</dbReference>
<dbReference type="InterPro" id="IPR011701">
    <property type="entry name" value="MFS"/>
</dbReference>
<feature type="transmembrane region" description="Helical" evidence="6">
    <location>
        <begin position="322"/>
        <end position="341"/>
    </location>
</feature>
<organism evidence="8 9">
    <name type="scientific">Burkholderia plantarii</name>
    <dbReference type="NCBI Taxonomy" id="41899"/>
    <lineage>
        <taxon>Bacteria</taxon>
        <taxon>Pseudomonadati</taxon>
        <taxon>Pseudomonadota</taxon>
        <taxon>Betaproteobacteria</taxon>
        <taxon>Burkholderiales</taxon>
        <taxon>Burkholderiaceae</taxon>
        <taxon>Burkholderia</taxon>
    </lineage>
</organism>
<feature type="transmembrane region" description="Helical" evidence="6">
    <location>
        <begin position="451"/>
        <end position="470"/>
    </location>
</feature>
<dbReference type="SUPFAM" id="SSF103473">
    <property type="entry name" value="MFS general substrate transporter"/>
    <property type="match status" value="1"/>
</dbReference>
<dbReference type="EMBL" id="CP002581">
    <property type="protein sequence ID" value="AJK49824.1"/>
    <property type="molecule type" value="Genomic_DNA"/>
</dbReference>
<feature type="transmembrane region" description="Helical" evidence="6">
    <location>
        <begin position="240"/>
        <end position="260"/>
    </location>
</feature>
<dbReference type="AlphaFoldDB" id="A0A0B6S5Z6"/>
<dbReference type="InterPro" id="IPR050189">
    <property type="entry name" value="MFS_Efflux_Transporters"/>
</dbReference>
<evidence type="ECO:0000256" key="4">
    <source>
        <dbReference type="ARBA" id="ARBA00022989"/>
    </source>
</evidence>
<evidence type="ECO:0000313" key="9">
    <source>
        <dbReference type="Proteomes" id="UP000031838"/>
    </source>
</evidence>
<comment type="subcellular location">
    <subcellularLocation>
        <location evidence="1">Cell membrane</location>
        <topology evidence="1">Multi-pass membrane protein</topology>
    </subcellularLocation>
</comment>
<evidence type="ECO:0000256" key="5">
    <source>
        <dbReference type="ARBA" id="ARBA00023136"/>
    </source>
</evidence>
<keyword evidence="5 6" id="KW-0472">Membrane</keyword>
<evidence type="ECO:0000313" key="8">
    <source>
        <dbReference type="EMBL" id="AJK49824.1"/>
    </source>
</evidence>
<dbReference type="Proteomes" id="UP000031838">
    <property type="component" value="Chromosome 2"/>
</dbReference>
<protein>
    <submittedName>
        <fullName evidence="8">Major facilitator superfamily MFS-1 transporter</fullName>
    </submittedName>
</protein>
<dbReference type="PANTHER" id="PTHR43124:SF10">
    <property type="entry name" value="PURINE EFFLUX PUMP PBUE"/>
    <property type="match status" value="1"/>
</dbReference>
<dbReference type="PROSITE" id="PS50850">
    <property type="entry name" value="MFS"/>
    <property type="match status" value="1"/>
</dbReference>
<dbReference type="InterPro" id="IPR036259">
    <property type="entry name" value="MFS_trans_sf"/>
</dbReference>
<feature type="transmembrane region" description="Helical" evidence="6">
    <location>
        <begin position="179"/>
        <end position="200"/>
    </location>
</feature>
<proteinExistence type="predicted"/>
<feature type="transmembrane region" description="Helical" evidence="6">
    <location>
        <begin position="353"/>
        <end position="370"/>
    </location>
</feature>
<dbReference type="KEGG" id="bgp:BGL_2c17570"/>
<evidence type="ECO:0000256" key="6">
    <source>
        <dbReference type="SAM" id="Phobius"/>
    </source>
</evidence>
<dbReference type="Gene3D" id="1.20.1250.20">
    <property type="entry name" value="MFS general substrate transporter like domains"/>
    <property type="match status" value="2"/>
</dbReference>
<reference evidence="9" key="1">
    <citation type="submission" date="2011-03" db="EMBL/GenBank/DDBJ databases">
        <authorList>
            <person name="Voget S."/>
            <person name="Streit W.R."/>
            <person name="Jaeger K.E."/>
            <person name="Daniel R."/>
        </authorList>
    </citation>
    <scope>NUCLEOTIDE SEQUENCE [LARGE SCALE GENOMIC DNA]</scope>
    <source>
        <strain evidence="9">PG1</strain>
    </source>
</reference>
<feature type="domain" description="Major facilitator superfamily (MFS) profile" evidence="7">
    <location>
        <begin position="88"/>
        <end position="474"/>
    </location>
</feature>
<feature type="transmembrane region" description="Helical" evidence="6">
    <location>
        <begin position="117"/>
        <end position="142"/>
    </location>
</feature>
<name>A0A0B6S5Z6_BURPL</name>
<dbReference type="GO" id="GO:0022857">
    <property type="term" value="F:transmembrane transporter activity"/>
    <property type="evidence" value="ECO:0007669"/>
    <property type="project" value="InterPro"/>
</dbReference>
<evidence type="ECO:0000259" key="7">
    <source>
        <dbReference type="PROSITE" id="PS50850"/>
    </source>
</evidence>
<feature type="transmembrane region" description="Helical" evidence="6">
    <location>
        <begin position="154"/>
        <end position="173"/>
    </location>
</feature>
<evidence type="ECO:0000256" key="1">
    <source>
        <dbReference type="ARBA" id="ARBA00004651"/>
    </source>
</evidence>
<evidence type="ECO:0000256" key="2">
    <source>
        <dbReference type="ARBA" id="ARBA00022475"/>
    </source>
</evidence>
<dbReference type="HOGENOM" id="CLU_001265_61_5_4"/>
<keyword evidence="4 6" id="KW-1133">Transmembrane helix</keyword>
<dbReference type="PANTHER" id="PTHR43124">
    <property type="entry name" value="PURINE EFFLUX PUMP PBUE"/>
    <property type="match status" value="1"/>
</dbReference>
<evidence type="ECO:0000256" key="3">
    <source>
        <dbReference type="ARBA" id="ARBA00022692"/>
    </source>
</evidence>
<gene>
    <name evidence="8" type="ORF">BGL_2c17570</name>
</gene>
<feature type="transmembrane region" description="Helical" evidence="6">
    <location>
        <begin position="408"/>
        <end position="431"/>
    </location>
</feature>
<feature type="transmembrane region" description="Helical" evidence="6">
    <location>
        <begin position="382"/>
        <end position="401"/>
    </location>
</feature>
<accession>A0A0B6S5Z6</accession>
<keyword evidence="3 6" id="KW-0812">Transmembrane</keyword>
<dbReference type="Pfam" id="PF07690">
    <property type="entry name" value="MFS_1"/>
    <property type="match status" value="1"/>
</dbReference>
<keyword evidence="9" id="KW-1185">Reference proteome</keyword>
<dbReference type="CDD" id="cd17324">
    <property type="entry name" value="MFS_NepI_like"/>
    <property type="match status" value="1"/>
</dbReference>